<dbReference type="Proteomes" id="UP000322873">
    <property type="component" value="Unassembled WGS sequence"/>
</dbReference>
<name>A0A5M9JEX6_MONFR</name>
<organism evidence="1 2">
    <name type="scientific">Monilinia fructicola</name>
    <name type="common">Brown rot fungus</name>
    <name type="synonym">Ciboria fructicola</name>
    <dbReference type="NCBI Taxonomy" id="38448"/>
    <lineage>
        <taxon>Eukaryota</taxon>
        <taxon>Fungi</taxon>
        <taxon>Dikarya</taxon>
        <taxon>Ascomycota</taxon>
        <taxon>Pezizomycotina</taxon>
        <taxon>Leotiomycetes</taxon>
        <taxon>Helotiales</taxon>
        <taxon>Sclerotiniaceae</taxon>
        <taxon>Monilinia</taxon>
    </lineage>
</organism>
<comment type="caution">
    <text evidence="1">The sequence shown here is derived from an EMBL/GenBank/DDBJ whole genome shotgun (WGS) entry which is preliminary data.</text>
</comment>
<protein>
    <submittedName>
        <fullName evidence="1">Uncharacterized protein</fullName>
    </submittedName>
</protein>
<dbReference type="EMBL" id="VICG01000012">
    <property type="protein sequence ID" value="KAA8566469.1"/>
    <property type="molecule type" value="Genomic_DNA"/>
</dbReference>
<dbReference type="AlphaFoldDB" id="A0A5M9JEX6"/>
<sequence>MILQYTQYNNTIHNNTIIQQHNTQHNTQHTQHTTYIYSSPQEENVPHAFLPLKEYININMSVPCCSM</sequence>
<reference evidence="1 2" key="1">
    <citation type="submission" date="2019-06" db="EMBL/GenBank/DDBJ databases">
        <title>Genome Sequence of the Brown Rot Fungal Pathogen Monilinia fructicola.</title>
        <authorList>
            <person name="De Miccolis Angelini R.M."/>
            <person name="Landi L."/>
            <person name="Abate D."/>
            <person name="Pollastro S."/>
            <person name="Romanazzi G."/>
            <person name="Faretra F."/>
        </authorList>
    </citation>
    <scope>NUCLEOTIDE SEQUENCE [LARGE SCALE GENOMIC DNA]</scope>
    <source>
        <strain evidence="1 2">Mfrc123</strain>
    </source>
</reference>
<gene>
    <name evidence="1" type="ORF">EYC84_009032</name>
</gene>
<evidence type="ECO:0000313" key="2">
    <source>
        <dbReference type="Proteomes" id="UP000322873"/>
    </source>
</evidence>
<keyword evidence="2" id="KW-1185">Reference proteome</keyword>
<accession>A0A5M9JEX6</accession>
<evidence type="ECO:0000313" key="1">
    <source>
        <dbReference type="EMBL" id="KAA8566469.1"/>
    </source>
</evidence>
<proteinExistence type="predicted"/>